<proteinExistence type="predicted"/>
<dbReference type="Pfam" id="PF02254">
    <property type="entry name" value="TrkA_N"/>
    <property type="match status" value="1"/>
</dbReference>
<dbReference type="InterPro" id="IPR036291">
    <property type="entry name" value="NAD(P)-bd_dom_sf"/>
</dbReference>
<dbReference type="PANTHER" id="PTHR43833:SF11">
    <property type="entry name" value="VOLTAGE-GATED POTASSIUM CHANNEL KCH"/>
    <property type="match status" value="1"/>
</dbReference>
<dbReference type="Gene3D" id="3.40.50.720">
    <property type="entry name" value="NAD(P)-binding Rossmann-like Domain"/>
    <property type="match status" value="1"/>
</dbReference>
<dbReference type="SUPFAM" id="SSF51735">
    <property type="entry name" value="NAD(P)-binding Rossmann-fold domains"/>
    <property type="match status" value="1"/>
</dbReference>
<dbReference type="InterPro" id="IPR050721">
    <property type="entry name" value="Trk_Ktr_HKT_K-transport"/>
</dbReference>
<keyword evidence="1" id="KW-0812">Transmembrane</keyword>
<dbReference type="PROSITE" id="PS51201">
    <property type="entry name" value="RCK_N"/>
    <property type="match status" value="1"/>
</dbReference>
<accession>X0WPE7</accession>
<feature type="domain" description="RCK N-terminal" evidence="2">
    <location>
        <begin position="109"/>
        <end position="186"/>
    </location>
</feature>
<dbReference type="AlphaFoldDB" id="X0WPE7"/>
<dbReference type="PANTHER" id="PTHR43833">
    <property type="entry name" value="POTASSIUM CHANNEL PROTEIN 2-RELATED-RELATED"/>
    <property type="match status" value="1"/>
</dbReference>
<evidence type="ECO:0000313" key="3">
    <source>
        <dbReference type="EMBL" id="GAG25087.1"/>
    </source>
</evidence>
<name>X0WPE7_9ZZZZ</name>
<feature type="transmembrane region" description="Helical" evidence="1">
    <location>
        <begin position="78"/>
        <end position="97"/>
    </location>
</feature>
<organism evidence="3">
    <name type="scientific">marine sediment metagenome</name>
    <dbReference type="NCBI Taxonomy" id="412755"/>
    <lineage>
        <taxon>unclassified sequences</taxon>
        <taxon>metagenomes</taxon>
        <taxon>ecological metagenomes</taxon>
    </lineage>
</organism>
<evidence type="ECO:0000256" key="1">
    <source>
        <dbReference type="SAM" id="Phobius"/>
    </source>
</evidence>
<feature type="non-terminal residue" evidence="3">
    <location>
        <position position="186"/>
    </location>
</feature>
<gene>
    <name evidence="3" type="ORF">S01H1_59126</name>
</gene>
<evidence type="ECO:0000259" key="2">
    <source>
        <dbReference type="PROSITE" id="PS51201"/>
    </source>
</evidence>
<feature type="transmembrane region" description="Helical" evidence="1">
    <location>
        <begin position="16"/>
        <end position="39"/>
    </location>
</feature>
<dbReference type="GO" id="GO:0006813">
    <property type="term" value="P:potassium ion transport"/>
    <property type="evidence" value="ECO:0007669"/>
    <property type="project" value="InterPro"/>
</dbReference>
<reference evidence="3" key="1">
    <citation type="journal article" date="2014" name="Front. Microbiol.">
        <title>High frequency of phylogenetically diverse reductive dehalogenase-homologous genes in deep subseafloor sedimentary metagenomes.</title>
        <authorList>
            <person name="Kawai M."/>
            <person name="Futagami T."/>
            <person name="Toyoda A."/>
            <person name="Takaki Y."/>
            <person name="Nishi S."/>
            <person name="Hori S."/>
            <person name="Arai W."/>
            <person name="Tsubouchi T."/>
            <person name="Morono Y."/>
            <person name="Uchiyama I."/>
            <person name="Ito T."/>
            <person name="Fujiyama A."/>
            <person name="Inagaki F."/>
            <person name="Takami H."/>
        </authorList>
    </citation>
    <scope>NUCLEOTIDE SEQUENCE</scope>
    <source>
        <strain evidence="3">Expedition CK06-06</strain>
    </source>
</reference>
<sequence>MLKRNHLRQFWSENRWILLGLAWLVGLALGYLGFSIYAIENGEVWTAGDIIYRTLQLVTMNSGAVEGDVNWMLEAARFLLPLLTAYTVLQALLHLFLEQTQKLFLRRLQDHVVICGLGRKGVRLANQFLELGDRVVVIEADESNDWIEAIRSSGAVVINGDASNPKLLQKARINRAKYLISVVGDD</sequence>
<keyword evidence="1" id="KW-1133">Transmembrane helix</keyword>
<dbReference type="EMBL" id="BARS01038654">
    <property type="protein sequence ID" value="GAG25087.1"/>
    <property type="molecule type" value="Genomic_DNA"/>
</dbReference>
<protein>
    <recommendedName>
        <fullName evidence="2">RCK N-terminal domain-containing protein</fullName>
    </recommendedName>
</protein>
<keyword evidence="1" id="KW-0472">Membrane</keyword>
<comment type="caution">
    <text evidence="3">The sequence shown here is derived from an EMBL/GenBank/DDBJ whole genome shotgun (WGS) entry which is preliminary data.</text>
</comment>
<dbReference type="InterPro" id="IPR003148">
    <property type="entry name" value="RCK_N"/>
</dbReference>